<geneLocation type="plasmid" evidence="1">
    <name>p17-15-vir-like</name>
</geneLocation>
<keyword evidence="1" id="KW-0614">Plasmid</keyword>
<protein>
    <submittedName>
        <fullName evidence="1">IncF plasmid conjugative transfer pilus assembly protein TraF</fullName>
    </submittedName>
</protein>
<name>A0A8B0SVG3_KLEPN</name>
<evidence type="ECO:0000313" key="1">
    <source>
        <dbReference type="EMBL" id="QTX14750.1"/>
    </source>
</evidence>
<sequence length="71" mass="8123">MNLLDEATFQNTLDIKKQYAIGDRDVLTVNKERYEQDPYLLQHIMDEKNLAGTTCQQPIGLIPVFQKVKGA</sequence>
<organism evidence="1">
    <name type="scientific">Klebsiella pneumoniae</name>
    <dbReference type="NCBI Taxonomy" id="573"/>
    <lineage>
        <taxon>Bacteria</taxon>
        <taxon>Pseudomonadati</taxon>
        <taxon>Pseudomonadota</taxon>
        <taxon>Gammaproteobacteria</taxon>
        <taxon>Enterobacterales</taxon>
        <taxon>Enterobacteriaceae</taxon>
        <taxon>Klebsiella/Raoultella group</taxon>
        <taxon>Klebsiella</taxon>
        <taxon>Klebsiella pneumoniae complex</taxon>
    </lineage>
</organism>
<accession>A0A8B0SVG3</accession>
<dbReference type="EMBL" id="MN956836">
    <property type="protein sequence ID" value="QTX14750.1"/>
    <property type="molecule type" value="Genomic_DNA"/>
</dbReference>
<proteinExistence type="predicted"/>
<reference evidence="1" key="1">
    <citation type="submission" date="2020-01" db="EMBL/GenBank/DDBJ databases">
        <authorList>
            <person name="Qin S."/>
        </authorList>
    </citation>
    <scope>NUCLEOTIDE SEQUENCE</scope>
    <source>
        <strain evidence="1">CVir17-16-YZ6g</strain>
        <plasmid evidence="1">p17-15-vir-like</plasmid>
    </source>
</reference>
<dbReference type="AlphaFoldDB" id="A0A8B0SVG3"/>